<evidence type="ECO:0000313" key="1">
    <source>
        <dbReference type="EMBL" id="KKL56360.1"/>
    </source>
</evidence>
<sequence length="119" mass="12919">MKGIPAILLMLTIFAGGCSIASTNRPFDTELMRSAESSLKRMGEALALTPDLKETGVVPDVDMAWAKYYAAQVVLAEGRVEEAEIYLKEVTELSENVFKRLVEAAAELSNSLLEGGRPL</sequence>
<dbReference type="AlphaFoldDB" id="A0A0F9FGJ6"/>
<dbReference type="InterPro" id="IPR011990">
    <property type="entry name" value="TPR-like_helical_dom_sf"/>
</dbReference>
<evidence type="ECO:0008006" key="2">
    <source>
        <dbReference type="Google" id="ProtNLM"/>
    </source>
</evidence>
<accession>A0A0F9FGJ6</accession>
<name>A0A0F9FGJ6_9ZZZZ</name>
<gene>
    <name evidence="1" type="ORF">LCGC14_2246190</name>
</gene>
<proteinExistence type="predicted"/>
<reference evidence="1" key="1">
    <citation type="journal article" date="2015" name="Nature">
        <title>Complex archaea that bridge the gap between prokaryotes and eukaryotes.</title>
        <authorList>
            <person name="Spang A."/>
            <person name="Saw J.H."/>
            <person name="Jorgensen S.L."/>
            <person name="Zaremba-Niedzwiedzka K."/>
            <person name="Martijn J."/>
            <person name="Lind A.E."/>
            <person name="van Eijk R."/>
            <person name="Schleper C."/>
            <person name="Guy L."/>
            <person name="Ettema T.J."/>
        </authorList>
    </citation>
    <scope>NUCLEOTIDE SEQUENCE</scope>
</reference>
<dbReference type="EMBL" id="LAZR01030522">
    <property type="protein sequence ID" value="KKL56360.1"/>
    <property type="molecule type" value="Genomic_DNA"/>
</dbReference>
<comment type="caution">
    <text evidence="1">The sequence shown here is derived from an EMBL/GenBank/DDBJ whole genome shotgun (WGS) entry which is preliminary data.</text>
</comment>
<dbReference type="PROSITE" id="PS51257">
    <property type="entry name" value="PROKAR_LIPOPROTEIN"/>
    <property type="match status" value="1"/>
</dbReference>
<dbReference type="SUPFAM" id="SSF48452">
    <property type="entry name" value="TPR-like"/>
    <property type="match status" value="1"/>
</dbReference>
<organism evidence="1">
    <name type="scientific">marine sediment metagenome</name>
    <dbReference type="NCBI Taxonomy" id="412755"/>
    <lineage>
        <taxon>unclassified sequences</taxon>
        <taxon>metagenomes</taxon>
        <taxon>ecological metagenomes</taxon>
    </lineage>
</organism>
<protein>
    <recommendedName>
        <fullName evidence="2">DUF4398 domain-containing protein</fullName>
    </recommendedName>
</protein>